<dbReference type="SMART" id="SM00448">
    <property type="entry name" value="REC"/>
    <property type="match status" value="1"/>
</dbReference>
<evidence type="ECO:0000259" key="9">
    <source>
        <dbReference type="PROSITE" id="PS50110"/>
    </source>
</evidence>
<dbReference type="EC" id="2.7.13.3" evidence="2"/>
<dbReference type="Gene3D" id="3.30.565.10">
    <property type="entry name" value="Histidine kinase-like ATPase, C-terminal domain"/>
    <property type="match status" value="1"/>
</dbReference>
<dbReference type="CDD" id="cd00156">
    <property type="entry name" value="REC"/>
    <property type="match status" value="1"/>
</dbReference>
<evidence type="ECO:0000256" key="2">
    <source>
        <dbReference type="ARBA" id="ARBA00012438"/>
    </source>
</evidence>
<dbReference type="InterPro" id="IPR004358">
    <property type="entry name" value="Sig_transdc_His_kin-like_C"/>
</dbReference>
<dbReference type="PANTHER" id="PTHR43047">
    <property type="entry name" value="TWO-COMPONENT HISTIDINE PROTEIN KINASE"/>
    <property type="match status" value="1"/>
</dbReference>
<sequence>MFRIASSLVARMLVSVAALAILIFVIVGGAELWREHSVMTDELRAKSDSALSLSTGPLSNALWNYDLAGVDTLARSLVREGALVQVQVLGEDGRLLAEVWRDGATQADSLSQRRINLNVPQRDTAIGELRVRESYAEADQRILRRARDRLPLELLKILAVAVSMMLLLHRLVIARVTDLVRQLQALRIDDAQAVIELPPDRGTQPDEIVVLGRAINQFQQDRALEVQRRRMAEEMVRDSLLERSVMLGSLRDGLLALDVHLQVRYANGALADLLDLAERPAPGTSVQGVAEVRRGGVLVDMATWLADLTQPGLSVADQVERIRQDGQLQVLRAQLKPVTGAHDVAWILLLSDVSDVLRSQQAERARALAEAANLAKSEFLSRMSHELRTPLNAIVGFAQTLGSDPQVADDPQRREQVALIERAGWHLSRMISDVLDLSRIEAGHLKLDQKPVDLRAIASDALAFVRDDALREQVSLDSEVRDELRWAMADGVRVQQVLVNLLSNAVKYNRPGGLVHLRVALDGVDQVRFDVTDTGLGMDAQQQAHLFESFNRLGREISGKPGAGIGLVVTRSLITAMQGQLDVHSVAGQGSRFSVRLPMALLEQGPASVEGRAQPALTNQTRRLVYIEDDPVNAMVMEAMLARRDHWQLTICSSLAEGWKVINQQRPDLLLLDMQLGDGMGTDMLARLQADPRLKPLPVIVVSADALDVSIQAAMAAGAQAYITKPLDSDELIQRIEDALTKRLPG</sequence>
<dbReference type="RefSeq" id="WP_341399289.1">
    <property type="nucleotide sequence ID" value="NZ_JBBUTI010000007.1"/>
</dbReference>
<dbReference type="PROSITE" id="PS50109">
    <property type="entry name" value="HIS_KIN"/>
    <property type="match status" value="1"/>
</dbReference>
<feature type="transmembrane region" description="Helical" evidence="7">
    <location>
        <begin position="12"/>
        <end position="33"/>
    </location>
</feature>
<keyword evidence="5" id="KW-0418">Kinase</keyword>
<dbReference type="CDD" id="cd00082">
    <property type="entry name" value="HisKA"/>
    <property type="match status" value="1"/>
</dbReference>
<dbReference type="Gene3D" id="1.10.287.130">
    <property type="match status" value="1"/>
</dbReference>
<evidence type="ECO:0000256" key="7">
    <source>
        <dbReference type="SAM" id="Phobius"/>
    </source>
</evidence>
<dbReference type="Gene3D" id="3.40.50.2300">
    <property type="match status" value="1"/>
</dbReference>
<feature type="domain" description="Histidine kinase" evidence="8">
    <location>
        <begin position="382"/>
        <end position="601"/>
    </location>
</feature>
<dbReference type="InterPro" id="IPR003594">
    <property type="entry name" value="HATPase_dom"/>
</dbReference>
<organism evidence="10 11">
    <name type="scientific">Ideonella margarita</name>
    <dbReference type="NCBI Taxonomy" id="2984191"/>
    <lineage>
        <taxon>Bacteria</taxon>
        <taxon>Pseudomonadati</taxon>
        <taxon>Pseudomonadota</taxon>
        <taxon>Betaproteobacteria</taxon>
        <taxon>Burkholderiales</taxon>
        <taxon>Sphaerotilaceae</taxon>
        <taxon>Ideonella</taxon>
    </lineage>
</organism>
<evidence type="ECO:0000256" key="3">
    <source>
        <dbReference type="ARBA" id="ARBA00022553"/>
    </source>
</evidence>
<evidence type="ECO:0000313" key="10">
    <source>
        <dbReference type="EMBL" id="MEK8046988.1"/>
    </source>
</evidence>
<keyword evidence="10" id="KW-0547">Nucleotide-binding</keyword>
<dbReference type="SUPFAM" id="SSF52172">
    <property type="entry name" value="CheY-like"/>
    <property type="match status" value="1"/>
</dbReference>
<feature type="modified residue" description="4-aspartylphosphate" evidence="6">
    <location>
        <position position="673"/>
    </location>
</feature>
<dbReference type="SMART" id="SM00387">
    <property type="entry name" value="HATPase_c"/>
    <property type="match status" value="1"/>
</dbReference>
<dbReference type="InterPro" id="IPR036097">
    <property type="entry name" value="HisK_dim/P_sf"/>
</dbReference>
<keyword evidence="7" id="KW-0812">Transmembrane</keyword>
<keyword evidence="3 6" id="KW-0597">Phosphoprotein</keyword>
<dbReference type="SUPFAM" id="SSF47384">
    <property type="entry name" value="Homodimeric domain of signal transducing histidine kinase"/>
    <property type="match status" value="1"/>
</dbReference>
<evidence type="ECO:0000256" key="1">
    <source>
        <dbReference type="ARBA" id="ARBA00000085"/>
    </source>
</evidence>
<feature type="domain" description="Response regulatory" evidence="9">
    <location>
        <begin position="623"/>
        <end position="740"/>
    </location>
</feature>
<keyword evidence="10" id="KW-0067">ATP-binding</keyword>
<dbReference type="Pfam" id="PF00072">
    <property type="entry name" value="Response_reg"/>
    <property type="match status" value="1"/>
</dbReference>
<comment type="catalytic activity">
    <reaction evidence="1">
        <text>ATP + protein L-histidine = ADP + protein N-phospho-L-histidine.</text>
        <dbReference type="EC" id="2.7.13.3"/>
    </reaction>
</comment>
<keyword evidence="11" id="KW-1185">Reference proteome</keyword>
<keyword evidence="7" id="KW-1133">Transmembrane helix</keyword>
<evidence type="ECO:0000313" key="11">
    <source>
        <dbReference type="Proteomes" id="UP001379945"/>
    </source>
</evidence>
<name>A0ABU9C576_9BURK</name>
<dbReference type="PANTHER" id="PTHR43047:SF72">
    <property type="entry name" value="OSMOSENSING HISTIDINE PROTEIN KINASE SLN1"/>
    <property type="match status" value="1"/>
</dbReference>
<evidence type="ECO:0000256" key="4">
    <source>
        <dbReference type="ARBA" id="ARBA00022679"/>
    </source>
</evidence>
<dbReference type="InterPro" id="IPR036890">
    <property type="entry name" value="HATPase_C_sf"/>
</dbReference>
<dbReference type="InterPro" id="IPR005467">
    <property type="entry name" value="His_kinase_dom"/>
</dbReference>
<dbReference type="SMART" id="SM00388">
    <property type="entry name" value="HisKA"/>
    <property type="match status" value="1"/>
</dbReference>
<dbReference type="PRINTS" id="PR00344">
    <property type="entry name" value="BCTRLSENSOR"/>
</dbReference>
<keyword evidence="4" id="KW-0808">Transferase</keyword>
<accession>A0ABU9C576</accession>
<dbReference type="PROSITE" id="PS50110">
    <property type="entry name" value="RESPONSE_REGULATORY"/>
    <property type="match status" value="1"/>
</dbReference>
<dbReference type="Pfam" id="PF02518">
    <property type="entry name" value="HATPase_c"/>
    <property type="match status" value="1"/>
</dbReference>
<keyword evidence="7" id="KW-0472">Membrane</keyword>
<dbReference type="InterPro" id="IPR011006">
    <property type="entry name" value="CheY-like_superfamily"/>
</dbReference>
<comment type="caution">
    <text evidence="10">The sequence shown here is derived from an EMBL/GenBank/DDBJ whole genome shotgun (WGS) entry which is preliminary data.</text>
</comment>
<gene>
    <name evidence="10" type="ORF">AACH00_11550</name>
</gene>
<evidence type="ECO:0000259" key="8">
    <source>
        <dbReference type="PROSITE" id="PS50109"/>
    </source>
</evidence>
<proteinExistence type="predicted"/>
<dbReference type="InterPro" id="IPR003661">
    <property type="entry name" value="HisK_dim/P_dom"/>
</dbReference>
<evidence type="ECO:0000256" key="5">
    <source>
        <dbReference type="ARBA" id="ARBA00022777"/>
    </source>
</evidence>
<dbReference type="Pfam" id="PF00512">
    <property type="entry name" value="HisKA"/>
    <property type="match status" value="1"/>
</dbReference>
<dbReference type="SUPFAM" id="SSF55874">
    <property type="entry name" value="ATPase domain of HSP90 chaperone/DNA topoisomerase II/histidine kinase"/>
    <property type="match status" value="1"/>
</dbReference>
<dbReference type="GO" id="GO:0005524">
    <property type="term" value="F:ATP binding"/>
    <property type="evidence" value="ECO:0007669"/>
    <property type="project" value="UniProtKB-KW"/>
</dbReference>
<dbReference type="EMBL" id="JBBUTI010000007">
    <property type="protein sequence ID" value="MEK8046988.1"/>
    <property type="molecule type" value="Genomic_DNA"/>
</dbReference>
<evidence type="ECO:0000256" key="6">
    <source>
        <dbReference type="PROSITE-ProRule" id="PRU00169"/>
    </source>
</evidence>
<protein>
    <recommendedName>
        <fullName evidence="2">histidine kinase</fullName>
        <ecNumber evidence="2">2.7.13.3</ecNumber>
    </recommendedName>
</protein>
<reference evidence="10 11" key="1">
    <citation type="submission" date="2024-04" db="EMBL/GenBank/DDBJ databases">
        <title>Novel species of the genus Ideonella isolated from streams.</title>
        <authorList>
            <person name="Lu H."/>
        </authorList>
    </citation>
    <scope>NUCLEOTIDE SEQUENCE [LARGE SCALE GENOMIC DNA]</scope>
    <source>
        <strain evidence="10 11">LYT19W</strain>
    </source>
</reference>
<dbReference type="InterPro" id="IPR035965">
    <property type="entry name" value="PAS-like_dom_sf"/>
</dbReference>
<dbReference type="SUPFAM" id="SSF55785">
    <property type="entry name" value="PYP-like sensor domain (PAS domain)"/>
    <property type="match status" value="1"/>
</dbReference>
<dbReference type="Proteomes" id="UP001379945">
    <property type="component" value="Unassembled WGS sequence"/>
</dbReference>
<dbReference type="InterPro" id="IPR001789">
    <property type="entry name" value="Sig_transdc_resp-reg_receiver"/>
</dbReference>